<evidence type="ECO:0000313" key="2">
    <source>
        <dbReference type="EMBL" id="OHV36661.1"/>
    </source>
</evidence>
<gene>
    <name evidence="2" type="ORF">CC117_17325</name>
</gene>
<dbReference type="Proteomes" id="UP000179627">
    <property type="component" value="Unassembled WGS sequence"/>
</dbReference>
<proteinExistence type="predicted"/>
<accession>A0A1S1QTA0</accession>
<name>A0A1S1QTA0_9ACTN</name>
<dbReference type="AlphaFoldDB" id="A0A1S1QTA0"/>
<sequence length="200" mass="21528">MSKPLLQVIVASTRPNRVGAAVGSWIADTARAQGGFDVEVVDLADVDLPLFNEPHHPMTGNYVHDHTKRWSALVSRAQAFVVVTPEYNHSFPASLKNALDYLSREWRYKAVGLVSYGGVSAGLRSVAQLKPVLAALRMVPVTDGVSVPFVAQRLDESGAFRSDEVLDASAKKMLDELVTVGTPLIALQEPAVTSIPAPRA</sequence>
<dbReference type="RefSeq" id="WP_071084677.1">
    <property type="nucleotide sequence ID" value="NZ_MBLM01000115.1"/>
</dbReference>
<dbReference type="PANTHER" id="PTHR30543:SF21">
    <property type="entry name" value="NAD(P)H-DEPENDENT FMN REDUCTASE LOT6"/>
    <property type="match status" value="1"/>
</dbReference>
<organism evidence="2 3">
    <name type="scientific">Parafrankia colletiae</name>
    <dbReference type="NCBI Taxonomy" id="573497"/>
    <lineage>
        <taxon>Bacteria</taxon>
        <taxon>Bacillati</taxon>
        <taxon>Actinomycetota</taxon>
        <taxon>Actinomycetes</taxon>
        <taxon>Frankiales</taxon>
        <taxon>Frankiaceae</taxon>
        <taxon>Parafrankia</taxon>
    </lineage>
</organism>
<keyword evidence="3" id="KW-1185">Reference proteome</keyword>
<comment type="caution">
    <text evidence="2">The sequence shown here is derived from an EMBL/GenBank/DDBJ whole genome shotgun (WGS) entry which is preliminary data.</text>
</comment>
<dbReference type="SUPFAM" id="SSF52218">
    <property type="entry name" value="Flavoproteins"/>
    <property type="match status" value="1"/>
</dbReference>
<dbReference type="PANTHER" id="PTHR30543">
    <property type="entry name" value="CHROMATE REDUCTASE"/>
    <property type="match status" value="1"/>
</dbReference>
<evidence type="ECO:0000313" key="3">
    <source>
        <dbReference type="Proteomes" id="UP000179627"/>
    </source>
</evidence>
<reference evidence="3" key="1">
    <citation type="submission" date="2016-07" db="EMBL/GenBank/DDBJ databases">
        <title>Sequence Frankia sp. strain CcI1.17.</title>
        <authorList>
            <person name="Ghodhbane-Gtari F."/>
            <person name="Swanson E."/>
            <person name="Gueddou A."/>
            <person name="Morris K."/>
            <person name="Hezbri K."/>
            <person name="Ktari A."/>
            <person name="Nouioui I."/>
            <person name="Abebe-Akele F."/>
            <person name="Simpson S."/>
            <person name="Thomas K."/>
            <person name="Gtari M."/>
            <person name="Tisa L.S."/>
            <person name="Hurst S."/>
        </authorList>
    </citation>
    <scope>NUCLEOTIDE SEQUENCE [LARGE SCALE GENOMIC DNA]</scope>
    <source>
        <strain evidence="3">Cc1.17</strain>
    </source>
</reference>
<feature type="domain" description="NADPH-dependent FMN reductase-like" evidence="1">
    <location>
        <begin position="8"/>
        <end position="148"/>
    </location>
</feature>
<dbReference type="InterPro" id="IPR029039">
    <property type="entry name" value="Flavoprotein-like_sf"/>
</dbReference>
<dbReference type="GO" id="GO:0010181">
    <property type="term" value="F:FMN binding"/>
    <property type="evidence" value="ECO:0007669"/>
    <property type="project" value="TreeGrafter"/>
</dbReference>
<protein>
    <submittedName>
        <fullName evidence="2">NADPH-dependent FMN reductase</fullName>
    </submittedName>
</protein>
<dbReference type="GO" id="GO:0016491">
    <property type="term" value="F:oxidoreductase activity"/>
    <property type="evidence" value="ECO:0007669"/>
    <property type="project" value="InterPro"/>
</dbReference>
<dbReference type="EMBL" id="MBLM01000115">
    <property type="protein sequence ID" value="OHV36661.1"/>
    <property type="molecule type" value="Genomic_DNA"/>
</dbReference>
<dbReference type="InterPro" id="IPR005025">
    <property type="entry name" value="FMN_Rdtase-like_dom"/>
</dbReference>
<dbReference type="GO" id="GO:0005829">
    <property type="term" value="C:cytosol"/>
    <property type="evidence" value="ECO:0007669"/>
    <property type="project" value="TreeGrafter"/>
</dbReference>
<evidence type="ECO:0000259" key="1">
    <source>
        <dbReference type="Pfam" id="PF03358"/>
    </source>
</evidence>
<dbReference type="OrthoDB" id="9812295at2"/>
<dbReference type="InterPro" id="IPR050712">
    <property type="entry name" value="NAD(P)H-dep_reductase"/>
</dbReference>
<dbReference type="Gene3D" id="3.40.50.360">
    <property type="match status" value="1"/>
</dbReference>
<dbReference type="Pfam" id="PF03358">
    <property type="entry name" value="FMN_red"/>
    <property type="match status" value="1"/>
</dbReference>